<evidence type="ECO:0000256" key="1">
    <source>
        <dbReference type="ARBA" id="ARBA00005113"/>
    </source>
</evidence>
<sequence>MIELGARSLTLADVVAVARDGAPVTLAAGARRSMVAARAVIERVAAGTAAVYGVNTGFGVLKDQVIAPEQIRQLQLNLLRSHAAGVGRFASRDVSRAMLLLRAASLARGHSGCRPEVVESLIALLVNDVTPIVPLQGSVGASGDLAPLAHLALVLVGEGEAWLGAPDDAAAKRLPGALALRGAGLQPITLEAKEGLALINGTQLSTALAALACVDARRLWEAAVAAAALSTEVLLGSFQPARAEVQALRPYPGALETARRMRAYAEDSALVASHADCGRVQDAYSLRCAPQVLGAAWDAIGHVESQLVVEINGVNDNPLVFPSSDEVISAGLFHAQPVALVADYLKIAVAEIASLAERRIDRLTDARVSGLPAVLAGEPGLESGYMLAQYTAAALVSENKTLCHPASVDSIPTGAGIEDHVSMAPIAGRHALRVVENAAHVVALELMCAARALEFRRPLRAGLGSERLYGMVRRVVPTPEGDRPLSEPCQALSRWVLSREPVRLAEEVLAS</sequence>
<dbReference type="PROSITE" id="PS00488">
    <property type="entry name" value="PAL_HISTIDASE"/>
    <property type="match status" value="1"/>
</dbReference>
<evidence type="ECO:0000256" key="5">
    <source>
        <dbReference type="ARBA" id="ARBA00049269"/>
    </source>
</evidence>
<dbReference type="PANTHER" id="PTHR10362">
    <property type="entry name" value="HISTIDINE AMMONIA-LYASE"/>
    <property type="match status" value="1"/>
</dbReference>
<dbReference type="GO" id="GO:0004397">
    <property type="term" value="F:histidine ammonia-lyase activity"/>
    <property type="evidence" value="ECO:0007669"/>
    <property type="project" value="UniProtKB-UniRule"/>
</dbReference>
<comment type="catalytic activity">
    <reaction evidence="5 8">
        <text>L-histidine = trans-urocanate + NH4(+)</text>
        <dbReference type="Rhea" id="RHEA:21232"/>
        <dbReference type="ChEBI" id="CHEBI:17771"/>
        <dbReference type="ChEBI" id="CHEBI:28938"/>
        <dbReference type="ChEBI" id="CHEBI:57595"/>
        <dbReference type="EC" id="4.3.1.3"/>
    </reaction>
</comment>
<comment type="pathway">
    <text evidence="1 8">Amino-acid degradation; L-histidine degradation into L-glutamate; N-formimidoyl-L-glutamate from L-histidine: step 1/3.</text>
</comment>
<evidence type="ECO:0000256" key="3">
    <source>
        <dbReference type="ARBA" id="ARBA00022808"/>
    </source>
</evidence>
<dbReference type="NCBIfam" id="NF006871">
    <property type="entry name" value="PRK09367.1"/>
    <property type="match status" value="1"/>
</dbReference>
<dbReference type="Gene3D" id="1.10.275.10">
    <property type="entry name" value="Fumarase/aspartase (N-terminal domain)"/>
    <property type="match status" value="1"/>
</dbReference>
<dbReference type="AlphaFoldDB" id="A0A9D6QJ04"/>
<evidence type="ECO:0000256" key="2">
    <source>
        <dbReference type="ARBA" id="ARBA00012994"/>
    </source>
</evidence>
<evidence type="ECO:0000256" key="4">
    <source>
        <dbReference type="ARBA" id="ARBA00023239"/>
    </source>
</evidence>
<evidence type="ECO:0000256" key="6">
    <source>
        <dbReference type="NCBIfam" id="TIGR01225"/>
    </source>
</evidence>
<evidence type="ECO:0000256" key="8">
    <source>
        <dbReference type="RuleBase" id="RU004479"/>
    </source>
</evidence>
<dbReference type="Pfam" id="PF00221">
    <property type="entry name" value="Lyase_aromatic"/>
    <property type="match status" value="1"/>
</dbReference>
<comment type="similarity">
    <text evidence="7">Belongs to the PAL/histidase family.</text>
</comment>
<dbReference type="InterPro" id="IPR008948">
    <property type="entry name" value="L-Aspartase-like"/>
</dbReference>
<dbReference type="FunFam" id="1.20.200.10:FF:000003">
    <property type="entry name" value="Histidine ammonia-lyase"/>
    <property type="match status" value="1"/>
</dbReference>
<accession>A0A9D6QJ04</accession>
<organism evidence="10 11">
    <name type="scientific">Eiseniibacteriota bacterium</name>
    <dbReference type="NCBI Taxonomy" id="2212470"/>
    <lineage>
        <taxon>Bacteria</taxon>
        <taxon>Candidatus Eiseniibacteriota</taxon>
    </lineage>
</organism>
<dbReference type="SUPFAM" id="SSF48557">
    <property type="entry name" value="L-aspartase-like"/>
    <property type="match status" value="1"/>
</dbReference>
<dbReference type="NCBIfam" id="TIGR01225">
    <property type="entry name" value="hutH"/>
    <property type="match status" value="1"/>
</dbReference>
<dbReference type="Gene3D" id="1.20.200.10">
    <property type="entry name" value="Fumarase/aspartase (Central domain)"/>
    <property type="match status" value="1"/>
</dbReference>
<reference evidence="10" key="1">
    <citation type="submission" date="2020-07" db="EMBL/GenBank/DDBJ databases">
        <title>Huge and variable diversity of episymbiotic CPR bacteria and DPANN archaea in groundwater ecosystems.</title>
        <authorList>
            <person name="He C.Y."/>
            <person name="Keren R."/>
            <person name="Whittaker M."/>
            <person name="Farag I.F."/>
            <person name="Doudna J."/>
            <person name="Cate J.H.D."/>
            <person name="Banfield J.F."/>
        </authorList>
    </citation>
    <scope>NUCLEOTIDE SEQUENCE</scope>
    <source>
        <strain evidence="10">NC_groundwater_928_Pr1_S-0.2um_72_17</strain>
    </source>
</reference>
<keyword evidence="3 8" id="KW-0369">Histidine metabolism</keyword>
<dbReference type="InterPro" id="IPR005921">
    <property type="entry name" value="HutH"/>
</dbReference>
<name>A0A9D6QJ04_UNCEI</name>
<evidence type="ECO:0000256" key="7">
    <source>
        <dbReference type="RuleBase" id="RU003954"/>
    </source>
</evidence>
<proteinExistence type="inferred from homology"/>
<dbReference type="EC" id="4.3.1.3" evidence="2 6"/>
<comment type="subcellular location">
    <subcellularLocation>
        <location evidence="9">Cytoplasm</location>
    </subcellularLocation>
</comment>
<dbReference type="CDD" id="cd00332">
    <property type="entry name" value="PAL-HAL"/>
    <property type="match status" value="1"/>
</dbReference>
<evidence type="ECO:0000313" key="11">
    <source>
        <dbReference type="Proteomes" id="UP000807850"/>
    </source>
</evidence>
<dbReference type="Proteomes" id="UP000807850">
    <property type="component" value="Unassembled WGS sequence"/>
</dbReference>
<dbReference type="InterPro" id="IPR022313">
    <property type="entry name" value="Phe/His_NH3-lyase_AS"/>
</dbReference>
<dbReference type="InterPro" id="IPR024083">
    <property type="entry name" value="Fumarase/histidase_N"/>
</dbReference>
<dbReference type="GO" id="GO:0005737">
    <property type="term" value="C:cytoplasm"/>
    <property type="evidence" value="ECO:0007669"/>
    <property type="project" value="UniProtKB-SubCell"/>
</dbReference>
<dbReference type="GO" id="GO:0006548">
    <property type="term" value="P:L-histidine catabolic process"/>
    <property type="evidence" value="ECO:0007669"/>
    <property type="project" value="UniProtKB-UniRule"/>
</dbReference>
<evidence type="ECO:0000313" key="10">
    <source>
        <dbReference type="EMBL" id="MBI3538715.1"/>
    </source>
</evidence>
<protein>
    <recommendedName>
        <fullName evidence="2 6">Histidine ammonia-lyase</fullName>
        <ecNumber evidence="2 6">4.3.1.3</ecNumber>
    </recommendedName>
</protein>
<comment type="caution">
    <text evidence="10">The sequence shown here is derived from an EMBL/GenBank/DDBJ whole genome shotgun (WGS) entry which is preliminary data.</text>
</comment>
<dbReference type="InterPro" id="IPR001106">
    <property type="entry name" value="Aromatic_Lyase"/>
</dbReference>
<evidence type="ECO:0000256" key="9">
    <source>
        <dbReference type="RuleBase" id="RU004480"/>
    </source>
</evidence>
<gene>
    <name evidence="10" type="primary">hutH</name>
    <name evidence="10" type="ORF">HY076_00375</name>
</gene>
<dbReference type="EMBL" id="JACQAY010000018">
    <property type="protein sequence ID" value="MBI3538715.1"/>
    <property type="molecule type" value="Genomic_DNA"/>
</dbReference>
<dbReference type="FunFam" id="1.10.275.10:FF:000005">
    <property type="entry name" value="Histidine ammonia-lyase"/>
    <property type="match status" value="1"/>
</dbReference>
<keyword evidence="4 7" id="KW-0456">Lyase</keyword>